<proteinExistence type="predicted"/>
<evidence type="ECO:0008006" key="3">
    <source>
        <dbReference type="Google" id="ProtNLM"/>
    </source>
</evidence>
<keyword evidence="2" id="KW-1185">Reference proteome</keyword>
<accession>A0A221MDT8</accession>
<organism evidence="1 2">
    <name type="scientific">Virgibacillus necropolis</name>
    <dbReference type="NCBI Taxonomy" id="163877"/>
    <lineage>
        <taxon>Bacteria</taxon>
        <taxon>Bacillati</taxon>
        <taxon>Bacillota</taxon>
        <taxon>Bacilli</taxon>
        <taxon>Bacillales</taxon>
        <taxon>Bacillaceae</taxon>
        <taxon>Virgibacillus</taxon>
    </lineage>
</organism>
<sequence>MGNSLLMKTDKSSALNFLIYIQNIFLNQNPNEDELRFPYFSKRIAFKKDFELKYEELWNEVSQKVFDDNVNDVRIFYEEKDLFYQSLFEIDACSFKEFSEIHKTFQVWWNSFAGSFSLERSVDEVGQKLYVDLTNSLSQRKIEPCSELHISLLYDECLLANPEVTSNFAILPVKEFFIKYKDLVRKLQNKLEH</sequence>
<gene>
    <name evidence="1" type="ORF">CFK40_12665</name>
</gene>
<dbReference type="OrthoDB" id="2603162at2"/>
<name>A0A221MDT8_9BACI</name>
<evidence type="ECO:0000313" key="2">
    <source>
        <dbReference type="Proteomes" id="UP000204391"/>
    </source>
</evidence>
<dbReference type="Proteomes" id="UP000204391">
    <property type="component" value="Chromosome"/>
</dbReference>
<dbReference type="KEGG" id="vne:CFK40_12665"/>
<reference evidence="1 2" key="1">
    <citation type="journal article" date="2003" name="Int. J. Syst. Evol. Microbiol.">
        <title>Virgibacillus carmonensis sp. nov., Virgibacillus necropolis sp. nov. and Virgibacillus picturae sp. nov., three novel species isolated from deteriorated mural paintings, transfer of the species of the genus salibacillus to Virgibacillus, as Virgibacillus marismortui comb. nov. and Virgibacillus salexigens comb. nov., and emended description of the genus Virgibacillus.</title>
        <authorList>
            <person name="Heyrman J."/>
            <person name="Logan N.A."/>
            <person name="Busse H.J."/>
            <person name="Balcaen A."/>
            <person name="Lebbe L."/>
            <person name="Rodriguez-Diaz M."/>
            <person name="Swings J."/>
            <person name="De Vos P."/>
        </authorList>
    </citation>
    <scope>NUCLEOTIDE SEQUENCE [LARGE SCALE GENOMIC DNA]</scope>
    <source>
        <strain evidence="1 2">LMG 19488</strain>
    </source>
</reference>
<dbReference type="EMBL" id="CP022437">
    <property type="protein sequence ID" value="ASN05801.1"/>
    <property type="molecule type" value="Genomic_DNA"/>
</dbReference>
<protein>
    <recommendedName>
        <fullName evidence="3">Group-specific protein</fullName>
    </recommendedName>
</protein>
<evidence type="ECO:0000313" key="1">
    <source>
        <dbReference type="EMBL" id="ASN05801.1"/>
    </source>
</evidence>
<dbReference type="RefSeq" id="WP_089532650.1">
    <property type="nucleotide sequence ID" value="NZ_CP022437.1"/>
</dbReference>
<dbReference type="AlphaFoldDB" id="A0A221MDT8"/>